<keyword evidence="2" id="KW-1185">Reference proteome</keyword>
<sequence length="127" mass="14692">MLLNDKGEDYEKKHSKAQIDYLAAREHFLQISKQADKRIEQLKEQGREVGQAEMEEIVERVGLHRAFNELTQAENVLINWSHTAIKTEPAFIENRATFEELFEKVKTNAEARGAILNLAMRLNLELV</sequence>
<accession>A0ABY3SF37</accession>
<proteinExistence type="predicted"/>
<organism evidence="1 2">
    <name type="scientific">Paenibacillus hexagrammi</name>
    <dbReference type="NCBI Taxonomy" id="2908839"/>
    <lineage>
        <taxon>Bacteria</taxon>
        <taxon>Bacillati</taxon>
        <taxon>Bacillota</taxon>
        <taxon>Bacilli</taxon>
        <taxon>Bacillales</taxon>
        <taxon>Paenibacillaceae</taxon>
        <taxon>Paenibacillus</taxon>
    </lineage>
</organism>
<name>A0ABY3SF37_9BACL</name>
<gene>
    <name evidence="1" type="ORF">L0M14_20175</name>
</gene>
<dbReference type="RefSeq" id="WP_235118383.1">
    <property type="nucleotide sequence ID" value="NZ_CP090978.1"/>
</dbReference>
<dbReference type="Proteomes" id="UP001649230">
    <property type="component" value="Chromosome"/>
</dbReference>
<reference evidence="1 2" key="1">
    <citation type="journal article" date="2024" name="Int. J. Syst. Evol. Microbiol.">
        <title>Paenibacillus hexagrammi sp. nov., a novel bacterium isolated from the gut content of Hexagrammos agrammus.</title>
        <authorList>
            <person name="Jung H.K."/>
            <person name="Kim D.G."/>
            <person name="Zin H."/>
            <person name="Park J."/>
            <person name="Jung H."/>
            <person name="Kim Y.O."/>
            <person name="Kong H.J."/>
            <person name="Kim J.W."/>
            <person name="Kim Y.S."/>
        </authorList>
    </citation>
    <scope>NUCLEOTIDE SEQUENCE [LARGE SCALE GENOMIC DNA]</scope>
    <source>
        <strain evidence="1 2">YPD9-1</strain>
    </source>
</reference>
<evidence type="ECO:0000313" key="2">
    <source>
        <dbReference type="Proteomes" id="UP001649230"/>
    </source>
</evidence>
<evidence type="ECO:0000313" key="1">
    <source>
        <dbReference type="EMBL" id="UJF32038.1"/>
    </source>
</evidence>
<dbReference type="EMBL" id="CP090978">
    <property type="protein sequence ID" value="UJF32038.1"/>
    <property type="molecule type" value="Genomic_DNA"/>
</dbReference>
<protein>
    <submittedName>
        <fullName evidence="1">Uncharacterized protein</fullName>
    </submittedName>
</protein>